<reference evidence="8" key="1">
    <citation type="submission" date="2015-02" db="EMBL/GenBank/DDBJ databases">
        <title>Description and complete genome sequence of the first cultured representative of the subdivision 5 of the Verrucomicrobia phylum.</title>
        <authorList>
            <person name="Spring S."/>
            <person name="Bunk B."/>
            <person name="Sproer C."/>
            <person name="Klenk H.-P."/>
        </authorList>
    </citation>
    <scope>NUCLEOTIDE SEQUENCE [LARGE SCALE GENOMIC DNA]</scope>
    <source>
        <strain evidence="8">L21-Fru-AB</strain>
    </source>
</reference>
<dbReference type="GO" id="GO:0006633">
    <property type="term" value="P:fatty acid biosynthetic process"/>
    <property type="evidence" value="ECO:0007669"/>
    <property type="project" value="UniProtKB-UniPathway"/>
</dbReference>
<dbReference type="UniPathway" id="UPA00094"/>
<dbReference type="PRINTS" id="PR01071">
    <property type="entry name" value="ACOABIOTINCC"/>
</dbReference>
<comment type="function">
    <text evidence="1 4">This protein is a component of the acetyl coenzyme A carboxylase complex; first, biotin carboxylase catalyzes the carboxylation of the carrier protein and then the transcarboxylase transfers the carboxyl group to form malonyl-CoA.</text>
</comment>
<dbReference type="NCBIfam" id="NF005457">
    <property type="entry name" value="PRK07051.1"/>
    <property type="match status" value="1"/>
</dbReference>
<dbReference type="CDD" id="cd06850">
    <property type="entry name" value="biotinyl_domain"/>
    <property type="match status" value="1"/>
</dbReference>
<keyword evidence="4" id="KW-0443">Lipid metabolism</keyword>
<reference evidence="7 8" key="2">
    <citation type="journal article" date="2016" name="ISME J.">
        <title>Characterization of the first cultured representative of Verrucomicrobia subdivision 5 indicates the proposal of a novel phylum.</title>
        <authorList>
            <person name="Spring S."/>
            <person name="Bunk B."/>
            <person name="Sproer C."/>
            <person name="Schumann P."/>
            <person name="Rohde M."/>
            <person name="Tindall B.J."/>
            <person name="Klenk H.P."/>
        </authorList>
    </citation>
    <scope>NUCLEOTIDE SEQUENCE [LARGE SCALE GENOMIC DNA]</scope>
    <source>
        <strain evidence="7 8">L21-Fru-AB</strain>
    </source>
</reference>
<dbReference type="OrthoDB" id="9811735at2"/>
<dbReference type="PATRIC" id="fig|1609981.3.peg.849"/>
<evidence type="ECO:0000313" key="7">
    <source>
        <dbReference type="EMBL" id="AKJ64078.1"/>
    </source>
</evidence>
<dbReference type="NCBIfam" id="TIGR00531">
    <property type="entry name" value="BCCP"/>
    <property type="match status" value="1"/>
</dbReference>
<gene>
    <name evidence="7" type="primary">accB</name>
    <name evidence="7" type="ORF">L21SP4_00815</name>
</gene>
<protein>
    <recommendedName>
        <fullName evidence="2 4">Biotin carboxyl carrier protein of acetyl-CoA carboxylase</fullName>
    </recommendedName>
</protein>
<feature type="region of interest" description="Disordered" evidence="5">
    <location>
        <begin position="16"/>
        <end position="73"/>
    </location>
</feature>
<dbReference type="InterPro" id="IPR011053">
    <property type="entry name" value="Single_hybrid_motif"/>
</dbReference>
<accession>A0A0G3ECP7</accession>
<dbReference type="SUPFAM" id="SSF51230">
    <property type="entry name" value="Single hybrid motif"/>
    <property type="match status" value="1"/>
</dbReference>
<dbReference type="GO" id="GO:0003989">
    <property type="term" value="F:acetyl-CoA carboxylase activity"/>
    <property type="evidence" value="ECO:0007669"/>
    <property type="project" value="InterPro"/>
</dbReference>
<keyword evidence="4" id="KW-0276">Fatty acid metabolism</keyword>
<feature type="domain" description="Lipoyl-binding" evidence="6">
    <location>
        <begin position="75"/>
        <end position="151"/>
    </location>
</feature>
<dbReference type="InterPro" id="IPR000089">
    <property type="entry name" value="Biotin_lipoyl"/>
</dbReference>
<feature type="compositionally biased region" description="Pro residues" evidence="5">
    <location>
        <begin position="49"/>
        <end position="59"/>
    </location>
</feature>
<evidence type="ECO:0000256" key="3">
    <source>
        <dbReference type="ARBA" id="ARBA00023267"/>
    </source>
</evidence>
<proteinExistence type="predicted"/>
<dbReference type="Proteomes" id="UP000035268">
    <property type="component" value="Chromosome"/>
</dbReference>
<dbReference type="GO" id="GO:0009317">
    <property type="term" value="C:acetyl-CoA carboxylase complex"/>
    <property type="evidence" value="ECO:0007669"/>
    <property type="project" value="InterPro"/>
</dbReference>
<evidence type="ECO:0000256" key="1">
    <source>
        <dbReference type="ARBA" id="ARBA00003761"/>
    </source>
</evidence>
<dbReference type="STRING" id="1307763.L21SP4_00815"/>
<dbReference type="RefSeq" id="WP_052882954.1">
    <property type="nucleotide sequence ID" value="NZ_CP010904.1"/>
</dbReference>
<keyword evidence="4" id="KW-0444">Lipid biosynthesis</keyword>
<dbReference type="Gene3D" id="2.40.50.100">
    <property type="match status" value="1"/>
</dbReference>
<dbReference type="InterPro" id="IPR050709">
    <property type="entry name" value="Biotin_Carboxyl_Carrier/Decarb"/>
</dbReference>
<evidence type="ECO:0000256" key="4">
    <source>
        <dbReference type="RuleBase" id="RU364072"/>
    </source>
</evidence>
<keyword evidence="3 4" id="KW-0092">Biotin</keyword>
<dbReference type="EMBL" id="CP010904">
    <property type="protein sequence ID" value="AKJ64078.1"/>
    <property type="molecule type" value="Genomic_DNA"/>
</dbReference>
<evidence type="ECO:0000256" key="2">
    <source>
        <dbReference type="ARBA" id="ARBA00017562"/>
    </source>
</evidence>
<dbReference type="KEGG" id="vbl:L21SP4_00815"/>
<dbReference type="AlphaFoldDB" id="A0A0G3ECP7"/>
<comment type="pathway">
    <text evidence="4">Lipid metabolism; fatty acid biosynthesis.</text>
</comment>
<keyword evidence="8" id="KW-1185">Reference proteome</keyword>
<sequence length="153" mass="16702">MQFREIKKIVELMKDHDLSEFELEQEGERLSISRGSGYQPQMMHAPVASAPPPAPPPMPSAEGGEPDGDRQDEGLAEITSPIVGTFYRSPSPDAESYVTVGDEVAEDSVVCIVEAMKVMNEIKAEVRGKIRKVLVDDASPVQYGQPLFLVESA</sequence>
<dbReference type="PROSITE" id="PS50968">
    <property type="entry name" value="BIOTINYL_LIPOYL"/>
    <property type="match status" value="1"/>
</dbReference>
<dbReference type="PANTHER" id="PTHR45266:SF3">
    <property type="entry name" value="OXALOACETATE DECARBOXYLASE ALPHA CHAIN"/>
    <property type="match status" value="1"/>
</dbReference>
<keyword evidence="4" id="KW-0275">Fatty acid biosynthesis</keyword>
<dbReference type="Pfam" id="PF00364">
    <property type="entry name" value="Biotin_lipoyl"/>
    <property type="match status" value="1"/>
</dbReference>
<evidence type="ECO:0000259" key="6">
    <source>
        <dbReference type="PROSITE" id="PS50968"/>
    </source>
</evidence>
<name>A0A0G3ECP7_9BACT</name>
<organism evidence="7 8">
    <name type="scientific">Kiritimatiella glycovorans</name>
    <dbReference type="NCBI Taxonomy" id="1307763"/>
    <lineage>
        <taxon>Bacteria</taxon>
        <taxon>Pseudomonadati</taxon>
        <taxon>Kiritimatiellota</taxon>
        <taxon>Kiritimatiellia</taxon>
        <taxon>Kiritimatiellales</taxon>
        <taxon>Kiritimatiellaceae</taxon>
        <taxon>Kiritimatiella</taxon>
    </lineage>
</organism>
<evidence type="ECO:0000313" key="8">
    <source>
        <dbReference type="Proteomes" id="UP000035268"/>
    </source>
</evidence>
<dbReference type="PANTHER" id="PTHR45266">
    <property type="entry name" value="OXALOACETATE DECARBOXYLASE ALPHA CHAIN"/>
    <property type="match status" value="1"/>
</dbReference>
<dbReference type="InterPro" id="IPR001249">
    <property type="entry name" value="AcCoA_biotinCC"/>
</dbReference>
<evidence type="ECO:0000256" key="5">
    <source>
        <dbReference type="SAM" id="MobiDB-lite"/>
    </source>
</evidence>